<keyword evidence="1 3" id="KW-0808">Transferase</keyword>
<protein>
    <submittedName>
        <fullName evidence="3">Glycosyltransferase Gtf1</fullName>
        <ecNumber evidence="3">2.4.1.-</ecNumber>
    </submittedName>
</protein>
<dbReference type="InterPro" id="IPR001296">
    <property type="entry name" value="Glyco_trans_1"/>
</dbReference>
<reference evidence="3" key="1">
    <citation type="submission" date="2019-08" db="EMBL/GenBank/DDBJ databases">
        <authorList>
            <person name="Kucharzyk K."/>
            <person name="Murdoch R.W."/>
            <person name="Higgins S."/>
            <person name="Loffler F."/>
        </authorList>
    </citation>
    <scope>NUCLEOTIDE SEQUENCE</scope>
</reference>
<sequence length="318" mass="36257">MGSYSRVLYESIKNNEDFNIKMISQDDSLIQKDSPLDYLFFSFIELRFKIKSADIYHALSPIESFYLDPNKSIVTIHDLIPIKMAEINSNGIQGRLLKYVFDKSMKKAINCKKIIAVSDETAKDVENYYNVDYNDISVVRQAIKSGFYPKNVKNDVFTVGTVSHLNERKRVDILIKSFLKADIENSKLLIGGKGPELEKLKKISNGDSRIKFLGFISDDKMNDFYNSLDVFVFPTIMEGYGLPIVEAMACGKPVITLEDGLIPSDIKYKTFISSKSNLSKDLINNSFKCDIKSNMNFANEHNLEKMGNDLMKVYKEML</sequence>
<evidence type="ECO:0000313" key="3">
    <source>
        <dbReference type="EMBL" id="MPL78124.1"/>
    </source>
</evidence>
<dbReference type="GO" id="GO:0016757">
    <property type="term" value="F:glycosyltransferase activity"/>
    <property type="evidence" value="ECO:0007669"/>
    <property type="project" value="UniProtKB-KW"/>
</dbReference>
<dbReference type="AlphaFoldDB" id="A0A644UGP9"/>
<dbReference type="PANTHER" id="PTHR46401:SF2">
    <property type="entry name" value="GLYCOSYLTRANSFERASE WBBK-RELATED"/>
    <property type="match status" value="1"/>
</dbReference>
<dbReference type="EMBL" id="VSSQ01000113">
    <property type="protein sequence ID" value="MPL78124.1"/>
    <property type="molecule type" value="Genomic_DNA"/>
</dbReference>
<accession>A0A644UGP9</accession>
<feature type="domain" description="Glycosyl transferase family 1" evidence="2">
    <location>
        <begin position="153"/>
        <end position="263"/>
    </location>
</feature>
<organism evidence="3">
    <name type="scientific">bioreactor metagenome</name>
    <dbReference type="NCBI Taxonomy" id="1076179"/>
    <lineage>
        <taxon>unclassified sequences</taxon>
        <taxon>metagenomes</taxon>
        <taxon>ecological metagenomes</taxon>
    </lineage>
</organism>
<dbReference type="SUPFAM" id="SSF53756">
    <property type="entry name" value="UDP-Glycosyltransferase/glycogen phosphorylase"/>
    <property type="match status" value="1"/>
</dbReference>
<dbReference type="EC" id="2.4.1.-" evidence="3"/>
<dbReference type="Gene3D" id="3.40.50.2000">
    <property type="entry name" value="Glycogen Phosphorylase B"/>
    <property type="match status" value="2"/>
</dbReference>
<dbReference type="PANTHER" id="PTHR46401">
    <property type="entry name" value="GLYCOSYLTRANSFERASE WBBK-RELATED"/>
    <property type="match status" value="1"/>
</dbReference>
<keyword evidence="3" id="KW-0328">Glycosyltransferase</keyword>
<gene>
    <name evidence="3" type="primary">gtf1_12</name>
    <name evidence="3" type="ORF">SDC9_23988</name>
</gene>
<comment type="caution">
    <text evidence="3">The sequence shown here is derived from an EMBL/GenBank/DDBJ whole genome shotgun (WGS) entry which is preliminary data.</text>
</comment>
<evidence type="ECO:0000259" key="2">
    <source>
        <dbReference type="Pfam" id="PF00534"/>
    </source>
</evidence>
<dbReference type="Pfam" id="PF00534">
    <property type="entry name" value="Glycos_transf_1"/>
    <property type="match status" value="1"/>
</dbReference>
<evidence type="ECO:0000256" key="1">
    <source>
        <dbReference type="ARBA" id="ARBA00022679"/>
    </source>
</evidence>
<name>A0A644UGP9_9ZZZZ</name>
<proteinExistence type="predicted"/>